<protein>
    <submittedName>
        <fullName evidence="2">Membrane protein</fullName>
    </submittedName>
</protein>
<evidence type="ECO:0000313" key="2">
    <source>
        <dbReference type="EMBL" id="EXU78629.1"/>
    </source>
</evidence>
<dbReference type="InterPro" id="IPR007621">
    <property type="entry name" value="TPM_dom"/>
</dbReference>
<accession>A0A014MKL2</accession>
<dbReference type="PANTHER" id="PTHR30373:SF8">
    <property type="entry name" value="BLL7265 PROTEIN"/>
    <property type="match status" value="1"/>
</dbReference>
<dbReference type="EMBL" id="JBOK01000032">
    <property type="protein sequence ID" value="EXU78629.1"/>
    <property type="molecule type" value="Genomic_DNA"/>
</dbReference>
<evidence type="ECO:0000259" key="1">
    <source>
        <dbReference type="Pfam" id="PF04536"/>
    </source>
</evidence>
<comment type="caution">
    <text evidence="2">The sequence shown here is derived from an EMBL/GenBank/DDBJ whole genome shotgun (WGS) entry which is preliminary data.</text>
</comment>
<dbReference type="PATRIC" id="fig|1457173.3.peg.3544"/>
<dbReference type="Pfam" id="PF04536">
    <property type="entry name" value="TPM_phosphatase"/>
    <property type="match status" value="1"/>
</dbReference>
<dbReference type="STRING" id="225991.MA05_00670"/>
<dbReference type="PANTHER" id="PTHR30373">
    <property type="entry name" value="UPF0603 PROTEIN YGCG"/>
    <property type="match status" value="1"/>
</dbReference>
<dbReference type="RefSeq" id="WP_043387320.1">
    <property type="nucleotide sequence ID" value="NZ_JBOK01000032.1"/>
</dbReference>
<keyword evidence="3" id="KW-1185">Reference proteome</keyword>
<gene>
    <name evidence="2" type="ORF">AX13_11965</name>
</gene>
<evidence type="ECO:0000313" key="3">
    <source>
        <dbReference type="Proteomes" id="UP000020766"/>
    </source>
</evidence>
<proteinExistence type="predicted"/>
<reference evidence="2 3" key="1">
    <citation type="submission" date="2014-01" db="EMBL/GenBank/DDBJ databases">
        <title>Interspecies Systems Biology Uncovers Metabolites Affecting C. elegans Gene Expression and Life History Traits.</title>
        <authorList>
            <person name="Watson E."/>
            <person name="Macneil L.T."/>
            <person name="Ritter A.D."/>
            <person name="Yilmaz L.S."/>
            <person name="Rosebrock A.P."/>
            <person name="Caudy A.A."/>
            <person name="Walhout A.J."/>
        </authorList>
    </citation>
    <scope>NUCLEOTIDE SEQUENCE [LARGE SCALE GENOMIC DNA]</scope>
    <source>
        <strain evidence="2 3">DA1877</strain>
    </source>
</reference>
<dbReference type="Proteomes" id="UP000020766">
    <property type="component" value="Unassembled WGS sequence"/>
</dbReference>
<sequence>MARLLQRLYRLWHHRWVEGQVRETFPDDVLQRLERAVAASERLHTGQLRLCVEGGLPYSYIWRNASARDRAVGLFGKLRVWDTEHNNGVLIYLLLAEHAIEIVADRAMTRAVPQLTWDAIVRDMQQSFQQAAYAQGLEQALELVSQLLVAHFPRSPADRPDAADNLPDAPVVQGRFTKDV</sequence>
<dbReference type="AlphaFoldDB" id="A0A014MKL2"/>
<name>A0A014MKL2_9BURK</name>
<dbReference type="Gene3D" id="3.10.310.50">
    <property type="match status" value="1"/>
</dbReference>
<organism evidence="2 3">
    <name type="scientific">Comamonas aquatica DA1877</name>
    <dbReference type="NCBI Taxonomy" id="1457173"/>
    <lineage>
        <taxon>Bacteria</taxon>
        <taxon>Pseudomonadati</taxon>
        <taxon>Pseudomonadota</taxon>
        <taxon>Betaproteobacteria</taxon>
        <taxon>Burkholderiales</taxon>
        <taxon>Comamonadaceae</taxon>
        <taxon>Comamonas</taxon>
    </lineage>
</organism>
<feature type="domain" description="TPM" evidence="1">
    <location>
        <begin position="24"/>
        <end position="145"/>
    </location>
</feature>